<dbReference type="EMBL" id="LRPC01000001">
    <property type="protein sequence ID" value="KYG77669.1"/>
    <property type="molecule type" value="Genomic_DNA"/>
</dbReference>
<comment type="caution">
    <text evidence="1">The sequence shown here is derived from an EMBL/GenBank/DDBJ whole genome shotgun (WGS) entry which is preliminary data.</text>
</comment>
<dbReference type="RefSeq" id="WP_068216259.1">
    <property type="nucleotide sequence ID" value="NZ_CP139724.1"/>
</dbReference>
<keyword evidence="2" id="KW-1185">Reference proteome</keyword>
<organism evidence="1 2">
    <name type="scientific">Roseivirga spongicola</name>
    <dbReference type="NCBI Taxonomy" id="333140"/>
    <lineage>
        <taxon>Bacteria</taxon>
        <taxon>Pseudomonadati</taxon>
        <taxon>Bacteroidota</taxon>
        <taxon>Cytophagia</taxon>
        <taxon>Cytophagales</taxon>
        <taxon>Roseivirgaceae</taxon>
        <taxon>Roseivirga</taxon>
    </lineage>
</organism>
<evidence type="ECO:0000313" key="2">
    <source>
        <dbReference type="Proteomes" id="UP000075606"/>
    </source>
</evidence>
<gene>
    <name evidence="1" type="ORF">AWW68_02545</name>
</gene>
<dbReference type="STRING" id="333140.AWW68_02545"/>
<reference evidence="1 2" key="1">
    <citation type="submission" date="2016-01" db="EMBL/GenBank/DDBJ databases">
        <title>Genome sequencing of Roseivirga spongicola UST030701-084.</title>
        <authorList>
            <person name="Selvaratnam C."/>
            <person name="Thevarajoo S."/>
            <person name="Goh K.M."/>
            <person name="Ee R."/>
            <person name="Chan K.-G."/>
            <person name="Chong C.S."/>
        </authorList>
    </citation>
    <scope>NUCLEOTIDE SEQUENCE [LARGE SCALE GENOMIC DNA]</scope>
    <source>
        <strain evidence="1 2">UST030701-084</strain>
    </source>
</reference>
<name>A0A150XG33_9BACT</name>
<accession>A0A150XG33</accession>
<dbReference type="Proteomes" id="UP000075606">
    <property type="component" value="Unassembled WGS sequence"/>
</dbReference>
<dbReference type="AlphaFoldDB" id="A0A150XG33"/>
<proteinExistence type="predicted"/>
<protein>
    <submittedName>
        <fullName evidence="1">Uncharacterized protein</fullName>
    </submittedName>
</protein>
<evidence type="ECO:0000313" key="1">
    <source>
        <dbReference type="EMBL" id="KYG77669.1"/>
    </source>
</evidence>
<sequence>MRKDIEMPEVTGVKVCVGKSINKLGESEWHVYLINENLIELTNVMIVSKGYEGKSKEARKTSTLRHMIEKVDEQSVAKVESISPEVFGFYNEFWVSYYILNELFDKKFVVEPFNEFELEEIVELEIKGKYAS</sequence>
<dbReference type="OrthoDB" id="953239at2"/>